<evidence type="ECO:0000313" key="2">
    <source>
        <dbReference type="EMBL" id="KAH7083804.1"/>
    </source>
</evidence>
<dbReference type="OrthoDB" id="10367333at2759"/>
<feature type="region of interest" description="Disordered" evidence="1">
    <location>
        <begin position="200"/>
        <end position="219"/>
    </location>
</feature>
<feature type="region of interest" description="Disordered" evidence="1">
    <location>
        <begin position="160"/>
        <end position="194"/>
    </location>
</feature>
<feature type="region of interest" description="Disordered" evidence="1">
    <location>
        <begin position="1"/>
        <end position="80"/>
    </location>
</feature>
<dbReference type="Proteomes" id="UP000813461">
    <property type="component" value="Unassembled WGS sequence"/>
</dbReference>
<sequence length="249" mass="27545">MPTRSGKNYSIAEATTPAARVGRQQSARTAPKVKGRGRPKKQSLSASTASPSASNAELIPQTERLRKRVQEKAKIGSHERDDASFGKYIQDDKNIEIFETTVQAPKAPPAKVSAVSPTPVAAPHVNTLLTRFAGHHLDPQYGSYSSMRADQMQTGIDLRDNKRNRYERSSSLPQINDGTHAASPYLHGYNTTKQLPTSVYKRHRGGSHGQDSMKPPSPRIMFTPREAVEYLSIHQPDMYPPPSFPRGHH</sequence>
<comment type="caution">
    <text evidence="2">The sequence shown here is derived from an EMBL/GenBank/DDBJ whole genome shotgun (WGS) entry which is preliminary data.</text>
</comment>
<evidence type="ECO:0000256" key="1">
    <source>
        <dbReference type="SAM" id="MobiDB-lite"/>
    </source>
</evidence>
<evidence type="ECO:0000313" key="3">
    <source>
        <dbReference type="Proteomes" id="UP000813461"/>
    </source>
</evidence>
<protein>
    <submittedName>
        <fullName evidence="2">Uncharacterized protein</fullName>
    </submittedName>
</protein>
<dbReference type="AlphaFoldDB" id="A0A8K0R4L9"/>
<accession>A0A8K0R4L9</accession>
<organism evidence="2 3">
    <name type="scientific">Paraphoma chrysanthemicola</name>
    <dbReference type="NCBI Taxonomy" id="798071"/>
    <lineage>
        <taxon>Eukaryota</taxon>
        <taxon>Fungi</taxon>
        <taxon>Dikarya</taxon>
        <taxon>Ascomycota</taxon>
        <taxon>Pezizomycotina</taxon>
        <taxon>Dothideomycetes</taxon>
        <taxon>Pleosporomycetidae</taxon>
        <taxon>Pleosporales</taxon>
        <taxon>Pleosporineae</taxon>
        <taxon>Phaeosphaeriaceae</taxon>
        <taxon>Paraphoma</taxon>
    </lineage>
</organism>
<reference evidence="2" key="1">
    <citation type="journal article" date="2021" name="Nat. Commun.">
        <title>Genetic determinants of endophytism in the Arabidopsis root mycobiome.</title>
        <authorList>
            <person name="Mesny F."/>
            <person name="Miyauchi S."/>
            <person name="Thiergart T."/>
            <person name="Pickel B."/>
            <person name="Atanasova L."/>
            <person name="Karlsson M."/>
            <person name="Huettel B."/>
            <person name="Barry K.W."/>
            <person name="Haridas S."/>
            <person name="Chen C."/>
            <person name="Bauer D."/>
            <person name="Andreopoulos W."/>
            <person name="Pangilinan J."/>
            <person name="LaButti K."/>
            <person name="Riley R."/>
            <person name="Lipzen A."/>
            <person name="Clum A."/>
            <person name="Drula E."/>
            <person name="Henrissat B."/>
            <person name="Kohler A."/>
            <person name="Grigoriev I.V."/>
            <person name="Martin F.M."/>
            <person name="Hacquard S."/>
        </authorList>
    </citation>
    <scope>NUCLEOTIDE SEQUENCE</scope>
    <source>
        <strain evidence="2">MPI-SDFR-AT-0120</strain>
    </source>
</reference>
<proteinExistence type="predicted"/>
<keyword evidence="3" id="KW-1185">Reference proteome</keyword>
<feature type="compositionally biased region" description="Low complexity" evidence="1">
    <location>
        <begin position="43"/>
        <end position="56"/>
    </location>
</feature>
<feature type="compositionally biased region" description="Basic and acidic residues" evidence="1">
    <location>
        <begin position="68"/>
        <end position="80"/>
    </location>
</feature>
<gene>
    <name evidence="2" type="ORF">FB567DRAFT_594320</name>
</gene>
<dbReference type="EMBL" id="JAGMVJ010000013">
    <property type="protein sequence ID" value="KAH7083804.1"/>
    <property type="molecule type" value="Genomic_DNA"/>
</dbReference>
<feature type="compositionally biased region" description="Basic residues" evidence="1">
    <location>
        <begin position="31"/>
        <end position="41"/>
    </location>
</feature>
<name>A0A8K0R4L9_9PLEO</name>